<evidence type="ECO:0000313" key="6">
    <source>
        <dbReference type="Proteomes" id="UP000271469"/>
    </source>
</evidence>
<name>A0A3G8JK19_9ACTN</name>
<dbReference type="RefSeq" id="WP_124708107.1">
    <property type="nucleotide sequence ID" value="NZ_CP033972.1"/>
</dbReference>
<reference evidence="5 6" key="1">
    <citation type="submission" date="2018-11" db="EMBL/GenBank/DDBJ databases">
        <title>Gordonia insulae sp. nov., isolated from an island soil.</title>
        <authorList>
            <person name="Kim Y.S."/>
            <person name="Kim S.B."/>
        </authorList>
    </citation>
    <scope>NUCLEOTIDE SEQUENCE [LARGE SCALE GENOMIC DNA]</scope>
    <source>
        <strain evidence="5 6">MMS17-SY073</strain>
    </source>
</reference>
<dbReference type="EMBL" id="CP033972">
    <property type="protein sequence ID" value="AZG45384.1"/>
    <property type="molecule type" value="Genomic_DNA"/>
</dbReference>
<dbReference type="OrthoDB" id="5169139at2"/>
<dbReference type="CDD" id="cd06341">
    <property type="entry name" value="PBP1_ABC_ligand_binding-like"/>
    <property type="match status" value="1"/>
</dbReference>
<evidence type="ECO:0000256" key="2">
    <source>
        <dbReference type="ARBA" id="ARBA00022729"/>
    </source>
</evidence>
<feature type="domain" description="Leucine-binding protein" evidence="4">
    <location>
        <begin position="65"/>
        <end position="391"/>
    </location>
</feature>
<protein>
    <recommendedName>
        <fullName evidence="4">Leucine-binding protein domain-containing protein</fullName>
    </recommendedName>
</protein>
<comment type="similarity">
    <text evidence="1">Belongs to the leucine-binding protein family.</text>
</comment>
<evidence type="ECO:0000256" key="1">
    <source>
        <dbReference type="ARBA" id="ARBA00010062"/>
    </source>
</evidence>
<dbReference type="SUPFAM" id="SSF53822">
    <property type="entry name" value="Periplasmic binding protein-like I"/>
    <property type="match status" value="1"/>
</dbReference>
<evidence type="ECO:0000313" key="5">
    <source>
        <dbReference type="EMBL" id="AZG45384.1"/>
    </source>
</evidence>
<sequence length="420" mass="41802">MRFASSRSRRRYATACLGAVVVIAGATACTEDSSSEGGSSSAAAESAVAAAPSGTFAGNQASGTPVKVGLINPEGGPAISLPEDRETAEAVVKYANENLAGIGGRPIELVECKSKEDPASATACANQMVEAGVVGVVVTNTAQGDVMVPILTGAKIPYTSYQGAGQTELTAPDYSYSWTGGFPAVLSGMAKYTAGSGMKDVTLYVTDSAAAINGAKAMGVPAFQAAGINLNVVAIPLGNPDASPQVSAGLKNNPQAVGIVGDPTMCTSVLKALGTVGTDAEKMVIGPCLDPSVMEAASAELNGSKVFNTAFGSGTDPESLTYQAIMAKYAPSVSPDGTAVTAYQSMLGFVRTAGTVKGDVTAASVNSAIRAAANVPLPVGDGLAMSCNGKAVPGLPMACSAGALVGTVDNGQITDVKQLN</sequence>
<keyword evidence="6" id="KW-1185">Reference proteome</keyword>
<dbReference type="PANTHER" id="PTHR30483:SF6">
    <property type="entry name" value="PERIPLASMIC BINDING PROTEIN OF ABC TRANSPORTER FOR NATURAL AMINO ACIDS"/>
    <property type="match status" value="1"/>
</dbReference>
<dbReference type="Gene3D" id="3.40.50.2300">
    <property type="match status" value="2"/>
</dbReference>
<dbReference type="Pfam" id="PF13458">
    <property type="entry name" value="Peripla_BP_6"/>
    <property type="match status" value="1"/>
</dbReference>
<dbReference type="InterPro" id="IPR051010">
    <property type="entry name" value="BCAA_transport"/>
</dbReference>
<dbReference type="AlphaFoldDB" id="A0A3G8JK19"/>
<dbReference type="PROSITE" id="PS51257">
    <property type="entry name" value="PROKAR_LIPOPROTEIN"/>
    <property type="match status" value="1"/>
</dbReference>
<evidence type="ECO:0000259" key="4">
    <source>
        <dbReference type="Pfam" id="PF13458"/>
    </source>
</evidence>
<gene>
    <name evidence="5" type="ORF">D7316_01980</name>
</gene>
<proteinExistence type="inferred from homology"/>
<keyword evidence="2 3" id="KW-0732">Signal</keyword>
<dbReference type="Proteomes" id="UP000271469">
    <property type="component" value="Chromosome"/>
</dbReference>
<dbReference type="PANTHER" id="PTHR30483">
    <property type="entry name" value="LEUCINE-SPECIFIC-BINDING PROTEIN"/>
    <property type="match status" value="1"/>
</dbReference>
<feature type="signal peptide" evidence="3">
    <location>
        <begin position="1"/>
        <end position="28"/>
    </location>
</feature>
<organism evidence="5 6">
    <name type="scientific">Gordonia insulae</name>
    <dbReference type="NCBI Taxonomy" id="2420509"/>
    <lineage>
        <taxon>Bacteria</taxon>
        <taxon>Bacillati</taxon>
        <taxon>Actinomycetota</taxon>
        <taxon>Actinomycetes</taxon>
        <taxon>Mycobacteriales</taxon>
        <taxon>Gordoniaceae</taxon>
        <taxon>Gordonia</taxon>
    </lineage>
</organism>
<dbReference type="InterPro" id="IPR028081">
    <property type="entry name" value="Leu-bd"/>
</dbReference>
<dbReference type="InterPro" id="IPR028082">
    <property type="entry name" value="Peripla_BP_I"/>
</dbReference>
<feature type="chain" id="PRO_5018335988" description="Leucine-binding protein domain-containing protein" evidence="3">
    <location>
        <begin position="29"/>
        <end position="420"/>
    </location>
</feature>
<accession>A0A3G8JK19</accession>
<dbReference type="KEGG" id="gom:D7316_01980"/>
<evidence type="ECO:0000256" key="3">
    <source>
        <dbReference type="SAM" id="SignalP"/>
    </source>
</evidence>